<evidence type="ECO:0000313" key="3">
    <source>
        <dbReference type="Proteomes" id="UP000009138"/>
    </source>
</evidence>
<keyword evidence="1" id="KW-0175">Coiled coil</keyword>
<dbReference type="OMA" id="WIGPMTI"/>
<evidence type="ECO:0000256" key="1">
    <source>
        <dbReference type="SAM" id="Coils"/>
    </source>
</evidence>
<dbReference type="VEuPathDB" id="FungiDB:RO3G_08620"/>
<dbReference type="AlphaFoldDB" id="I1C635"/>
<sequence>MENSATGSIPAFLLYGYEFMTAAIWMIPREYFVEGDWEETIKERAIMIQEKLKEAREHARLKSDEKKEKKEKKEKAVYDRTVSFRKQFEIGEEVLMKNILPASKFSDNRKLDSAVNSDKLAAFHNAKLMVPDVTLILYSNDSLSHDDSNGMLFGVVG</sequence>
<reference evidence="2 3" key="1">
    <citation type="journal article" date="2009" name="PLoS Genet.">
        <title>Genomic analysis of the basal lineage fungus Rhizopus oryzae reveals a whole-genome duplication.</title>
        <authorList>
            <person name="Ma L.-J."/>
            <person name="Ibrahim A.S."/>
            <person name="Skory C."/>
            <person name="Grabherr M.G."/>
            <person name="Burger G."/>
            <person name="Butler M."/>
            <person name="Elias M."/>
            <person name="Idnurm A."/>
            <person name="Lang B.F."/>
            <person name="Sone T."/>
            <person name="Abe A."/>
            <person name="Calvo S.E."/>
            <person name="Corrochano L.M."/>
            <person name="Engels R."/>
            <person name="Fu J."/>
            <person name="Hansberg W."/>
            <person name="Kim J.-M."/>
            <person name="Kodira C.D."/>
            <person name="Koehrsen M.J."/>
            <person name="Liu B."/>
            <person name="Miranda-Saavedra D."/>
            <person name="O'Leary S."/>
            <person name="Ortiz-Castellanos L."/>
            <person name="Poulter R."/>
            <person name="Rodriguez-Romero J."/>
            <person name="Ruiz-Herrera J."/>
            <person name="Shen Y.-Q."/>
            <person name="Zeng Q."/>
            <person name="Galagan J."/>
            <person name="Birren B.W."/>
            <person name="Cuomo C.A."/>
            <person name="Wickes B.L."/>
        </authorList>
    </citation>
    <scope>NUCLEOTIDE SEQUENCE [LARGE SCALE GENOMIC DNA]</scope>
    <source>
        <strain evidence="3">RA 99-880 / ATCC MYA-4621 / FGSC 9543 / NRRL 43880</strain>
    </source>
</reference>
<keyword evidence="3" id="KW-1185">Reference proteome</keyword>
<organism evidence="2 3">
    <name type="scientific">Rhizopus delemar (strain RA 99-880 / ATCC MYA-4621 / FGSC 9543 / NRRL 43880)</name>
    <name type="common">Mucormycosis agent</name>
    <name type="synonym">Rhizopus arrhizus var. delemar</name>
    <dbReference type="NCBI Taxonomy" id="246409"/>
    <lineage>
        <taxon>Eukaryota</taxon>
        <taxon>Fungi</taxon>
        <taxon>Fungi incertae sedis</taxon>
        <taxon>Mucoromycota</taxon>
        <taxon>Mucoromycotina</taxon>
        <taxon>Mucoromycetes</taxon>
        <taxon>Mucorales</taxon>
        <taxon>Mucorineae</taxon>
        <taxon>Rhizopodaceae</taxon>
        <taxon>Rhizopus</taxon>
    </lineage>
</organism>
<feature type="coiled-coil region" evidence="1">
    <location>
        <begin position="49"/>
        <end position="76"/>
    </location>
</feature>
<dbReference type="GeneID" id="93615591"/>
<dbReference type="Proteomes" id="UP000009138">
    <property type="component" value="Unassembled WGS sequence"/>
</dbReference>
<gene>
    <name evidence="2" type="ORF">RO3G_08620</name>
</gene>
<dbReference type="InParanoid" id="I1C635"/>
<evidence type="ECO:0000313" key="2">
    <source>
        <dbReference type="EMBL" id="EIE83915.1"/>
    </source>
</evidence>
<name>I1C635_RHIO9</name>
<dbReference type="OrthoDB" id="5592268at2759"/>
<proteinExistence type="predicted"/>
<dbReference type="RefSeq" id="XP_067519311.1">
    <property type="nucleotide sequence ID" value="XM_067663210.1"/>
</dbReference>
<accession>I1C635</accession>
<dbReference type="EMBL" id="CH476737">
    <property type="protein sequence ID" value="EIE83915.1"/>
    <property type="molecule type" value="Genomic_DNA"/>
</dbReference>
<dbReference type="STRING" id="246409.I1C635"/>
<protein>
    <submittedName>
        <fullName evidence="2">Uncharacterized protein</fullName>
    </submittedName>
</protein>